<dbReference type="AlphaFoldDB" id="I3IR61"/>
<dbReference type="STRING" id="247490.KSU1_D0897"/>
<reference evidence="1 2" key="1">
    <citation type="journal article" date="2012" name="FEBS Lett.">
        <title>Anammox organism KSU-1 expresses a NirK-type copper-containing nitrite reductase instead of a NirS-type with cytochrome cd1.</title>
        <authorList>
            <person name="Hira D."/>
            <person name="Toh H."/>
            <person name="Migita C.T."/>
            <person name="Okubo H."/>
            <person name="Nishiyama T."/>
            <person name="Hattori M."/>
            <person name="Furukawa K."/>
            <person name="Fujii T."/>
        </authorList>
    </citation>
    <scope>NUCLEOTIDE SEQUENCE [LARGE SCALE GENOMIC DNA]</scope>
</reference>
<proteinExistence type="predicted"/>
<keyword evidence="2" id="KW-1185">Reference proteome</keyword>
<evidence type="ECO:0000313" key="2">
    <source>
        <dbReference type="Proteomes" id="UP000002985"/>
    </source>
</evidence>
<evidence type="ECO:0000313" key="1">
    <source>
        <dbReference type="EMBL" id="GAB64206.1"/>
    </source>
</evidence>
<organism evidence="1 2">
    <name type="scientific">Candidatus Jettenia caeni</name>
    <dbReference type="NCBI Taxonomy" id="247490"/>
    <lineage>
        <taxon>Bacteria</taxon>
        <taxon>Pseudomonadati</taxon>
        <taxon>Planctomycetota</taxon>
        <taxon>Candidatus Brocadiia</taxon>
        <taxon>Candidatus Brocadiales</taxon>
        <taxon>Candidatus Brocadiaceae</taxon>
        <taxon>Candidatus Jettenia</taxon>
    </lineage>
</organism>
<accession>I3IR61</accession>
<comment type="caution">
    <text evidence="1">The sequence shown here is derived from an EMBL/GenBank/DDBJ whole genome shotgun (WGS) entry which is preliminary data.</text>
</comment>
<sequence length="51" mass="5707">MPETIDFADYTDRKKATAKGAEEGFWFKPFYLCNLSVIGGEQVFLLSVKSG</sequence>
<dbReference type="Proteomes" id="UP000002985">
    <property type="component" value="Unassembled WGS sequence"/>
</dbReference>
<dbReference type="EMBL" id="BAFH01000004">
    <property type="protein sequence ID" value="GAB64206.1"/>
    <property type="molecule type" value="Genomic_DNA"/>
</dbReference>
<protein>
    <submittedName>
        <fullName evidence="1">Uncharacterized protein</fullName>
    </submittedName>
</protein>
<name>I3IR61_9BACT</name>
<gene>
    <name evidence="1" type="ORF">KSU1_D0897</name>
</gene>